<protein>
    <recommendedName>
        <fullName evidence="3">Reverse transcriptase domain-containing protein</fullName>
    </recommendedName>
</protein>
<dbReference type="AlphaFoldDB" id="A0A127Z9R2"/>
<dbReference type="PANTHER" id="PTHR33050">
    <property type="entry name" value="REVERSE TRANSCRIPTASE DOMAIN-CONTAINING PROTEIN"/>
    <property type="match status" value="1"/>
</dbReference>
<dbReference type="PANTHER" id="PTHR33050:SF7">
    <property type="entry name" value="RIBONUCLEASE H"/>
    <property type="match status" value="1"/>
</dbReference>
<feature type="region of interest" description="Disordered" evidence="1">
    <location>
        <begin position="991"/>
        <end position="1042"/>
    </location>
</feature>
<feature type="region of interest" description="Disordered" evidence="1">
    <location>
        <begin position="1153"/>
        <end position="1174"/>
    </location>
</feature>
<evidence type="ECO:0008006" key="3">
    <source>
        <dbReference type="Google" id="ProtNLM"/>
    </source>
</evidence>
<feature type="compositionally biased region" description="Low complexity" evidence="1">
    <location>
        <begin position="1000"/>
        <end position="1011"/>
    </location>
</feature>
<dbReference type="InterPro" id="IPR043502">
    <property type="entry name" value="DNA/RNA_pol_sf"/>
</dbReference>
<feature type="region of interest" description="Disordered" evidence="1">
    <location>
        <begin position="946"/>
        <end position="966"/>
    </location>
</feature>
<proteinExistence type="predicted"/>
<dbReference type="Gene3D" id="3.10.10.10">
    <property type="entry name" value="HIV Type 1 Reverse Transcriptase, subunit A, domain 1"/>
    <property type="match status" value="1"/>
</dbReference>
<dbReference type="SUPFAM" id="SSF56672">
    <property type="entry name" value="DNA/RNA polymerases"/>
    <property type="match status" value="1"/>
</dbReference>
<dbReference type="EMBL" id="LK056657">
    <property type="protein sequence ID" value="CDU22870.1"/>
    <property type="molecule type" value="Genomic_DNA"/>
</dbReference>
<name>A0A127Z9R2_9BASI</name>
<dbReference type="Gene3D" id="3.30.70.270">
    <property type="match status" value="1"/>
</dbReference>
<dbReference type="InterPro" id="IPR052055">
    <property type="entry name" value="Hepadnavirus_pol/RT"/>
</dbReference>
<evidence type="ECO:0000313" key="2">
    <source>
        <dbReference type="EMBL" id="CDU22870.1"/>
    </source>
</evidence>
<dbReference type="InterPro" id="IPR043128">
    <property type="entry name" value="Rev_trsase/Diguanyl_cyclase"/>
</dbReference>
<evidence type="ECO:0000256" key="1">
    <source>
        <dbReference type="SAM" id="MobiDB-lite"/>
    </source>
</evidence>
<accession>A0A127Z9R2</accession>
<sequence length="1174" mass="128193">MSDSVCISSCMFPSSIIFLVARLQQPSEHFSLPMEIAAILAKPESTEASTSVNQVVASLQPADTHPHRCTCSAAHCLPYLQTGAACFAACSPAVPQQDRSQLLLLPISRHAKSDASQSSSSYSGSTTCSPQYLPVDQFCGTPTRYRRPGTTTCSSNTHTCRTDTICAGAPSSGQSCLAARTSSSRAKLWRQEAGLASLLPCCKSCIGPRGTLYPGPPQRFPKPGVTSVLPFVRHLLLKHNHTSPFPWSRTTSAETPKMVPTTVSPLSLPAQDGAPSPWQGQADSFQDTPQALTVPTADICLHAFLARQIQLRPARPNASMPEALFNPDHAPARHGSMQEALPAWSQMLAAYPDQHVAKQLLGAIQHGISVGYSGPLQQQSRFDNVKNLPMDQAGRQHVEAEIQQRLAEGRLQEVDPQKHQLVCSPIGTAPKPRSTKLRTIHHLSHPRWPQPGQLHAVNDGIKPAFTHIKYTSLSPLMEYIRANVGCLLWKSDLVDVFRHVVVSNDDVRLLGFQFNNRYLMETSLTFGGRSSPWLFNLFAEMVHWLVSTTTSHLVNHYLDNFFGAVPAQDNPGGPLHSLELACAALGLQLSPLKTFSGTTRLEVLGIEFDTVQQMVGITAERKQRILAAIDHLLSCSSATLLDWQRIAGLLQFVSQVAPHTKAYLRRLYDAVRRAHQYPLQRRWLPGPAAAELRWWQSTLSNWSGHTLLQPSPLVVKQIWTDASKRAYGGHLGTMHEPSHVYSKEVSRRHRSKDIFFLEALAVLEALRIFSKTWSGQCLVVVHVDNTNVEHGLRSGRSRDPLTQTLLRAIFELCFTLQITIHPQRFPKAYALLFPRQDAESITTAHPQTLSQRQVARKRQPSSSGTALQFPLVAMAQKPSTATKLSSFAVLDPTANPFLPQVSSLNGSPTWPAHDPITASSTSSMHCSLGTLTLDSTPQVLPAADLNEQSEASSASTASGQQRPNCQSPSHFLVPFCKNSAQSIPLALGIDKSCQSPSPSPSHVSSAVARSPGPASTTPSPLLERSLGTTSMQSSSSQHRRPTRFGLEPRWLCQRLAALSVPTHCLNPSVPPSAQQRHQYLRSTMVFSRSPARSSSAFCAWPWSGLDSSPRNTLVIPSVEVQRRGLPPQALTAAQFSYLGAGPQIATADTSTARRLGGAPWSPPLSSQSERDHLF</sequence>
<reference evidence="2" key="1">
    <citation type="submission" date="2014-06" db="EMBL/GenBank/DDBJ databases">
        <authorList>
            <person name="Ju J."/>
            <person name="Zhang J."/>
        </authorList>
    </citation>
    <scope>NUCLEOTIDE SEQUENCE</scope>
    <source>
        <strain evidence="2">SscI8</strain>
    </source>
</reference>
<gene>
    <name evidence="2" type="ORF">SPSC_01500</name>
</gene>
<organism evidence="2">
    <name type="scientific">Sporisorium scitamineum</name>
    <dbReference type="NCBI Taxonomy" id="49012"/>
    <lineage>
        <taxon>Eukaryota</taxon>
        <taxon>Fungi</taxon>
        <taxon>Dikarya</taxon>
        <taxon>Basidiomycota</taxon>
        <taxon>Ustilaginomycotina</taxon>
        <taxon>Ustilaginomycetes</taxon>
        <taxon>Ustilaginales</taxon>
        <taxon>Ustilaginaceae</taxon>
        <taxon>Sporisorium</taxon>
    </lineage>
</organism>
<feature type="compositionally biased region" description="Low complexity" evidence="1">
    <location>
        <begin position="949"/>
        <end position="958"/>
    </location>
</feature>
<dbReference type="OrthoDB" id="2556210at2759"/>